<dbReference type="AlphaFoldDB" id="X1NSZ0"/>
<dbReference type="PROSITE" id="PS51199">
    <property type="entry name" value="SF4_HELICASE"/>
    <property type="match status" value="1"/>
</dbReference>
<feature type="non-terminal residue" evidence="2">
    <location>
        <position position="1"/>
    </location>
</feature>
<dbReference type="GO" id="GO:0005829">
    <property type="term" value="C:cytosol"/>
    <property type="evidence" value="ECO:0007669"/>
    <property type="project" value="TreeGrafter"/>
</dbReference>
<dbReference type="Pfam" id="PF03796">
    <property type="entry name" value="DnaB_C"/>
    <property type="match status" value="1"/>
</dbReference>
<dbReference type="InterPro" id="IPR027417">
    <property type="entry name" value="P-loop_NTPase"/>
</dbReference>
<reference evidence="2" key="1">
    <citation type="journal article" date="2014" name="Front. Microbiol.">
        <title>High frequency of phylogenetically diverse reductive dehalogenase-homologous genes in deep subseafloor sedimentary metagenomes.</title>
        <authorList>
            <person name="Kawai M."/>
            <person name="Futagami T."/>
            <person name="Toyoda A."/>
            <person name="Takaki Y."/>
            <person name="Nishi S."/>
            <person name="Hori S."/>
            <person name="Arai W."/>
            <person name="Tsubouchi T."/>
            <person name="Morono Y."/>
            <person name="Uchiyama I."/>
            <person name="Ito T."/>
            <person name="Fujiyama A."/>
            <person name="Inagaki F."/>
            <person name="Takami H."/>
        </authorList>
    </citation>
    <scope>NUCLEOTIDE SEQUENCE</scope>
    <source>
        <strain evidence="2">Expedition CK06-06</strain>
    </source>
</reference>
<dbReference type="InterPro" id="IPR007694">
    <property type="entry name" value="DNA_helicase_DnaB-like_C"/>
</dbReference>
<dbReference type="SUPFAM" id="SSF52540">
    <property type="entry name" value="P-loop containing nucleoside triphosphate hydrolases"/>
    <property type="match status" value="1"/>
</dbReference>
<proteinExistence type="predicted"/>
<sequence>EAGLRGLPTSFNALDNILAGLQKSDLIILASRPAMGKSALALNIAANIAINQKVPVGLFSLEMSNDQVVDRLIASVANVDLWRLRTGRLSSADEDNDFSRIQQAMGILADAPIYIDDAASSSILQMRAMARRLQADKGLGLIIVDYLQLMEPRNPNDQIVRQITEISRSLKGLARELNIPVLAISQLSRAVEQRSPQRPRLADLRESGSLEQDSDVVLFIYREDRYRPETSRKNIADIIIAKHRNGPVGSVELYFDDRRVSFRNLEKEYATEE</sequence>
<comment type="caution">
    <text evidence="2">The sequence shown here is derived from an EMBL/GenBank/DDBJ whole genome shotgun (WGS) entry which is preliminary data.</text>
</comment>
<evidence type="ECO:0000313" key="2">
    <source>
        <dbReference type="EMBL" id="GAI29905.1"/>
    </source>
</evidence>
<gene>
    <name evidence="2" type="ORF">S06H3_32518</name>
</gene>
<dbReference type="PANTHER" id="PTHR30153:SF2">
    <property type="entry name" value="REPLICATIVE DNA HELICASE"/>
    <property type="match status" value="1"/>
</dbReference>
<dbReference type="GO" id="GO:0006260">
    <property type="term" value="P:DNA replication"/>
    <property type="evidence" value="ECO:0007669"/>
    <property type="project" value="InterPro"/>
</dbReference>
<accession>X1NSZ0</accession>
<dbReference type="PANTHER" id="PTHR30153">
    <property type="entry name" value="REPLICATIVE DNA HELICASE DNAB"/>
    <property type="match status" value="1"/>
</dbReference>
<dbReference type="GO" id="GO:0005524">
    <property type="term" value="F:ATP binding"/>
    <property type="evidence" value="ECO:0007669"/>
    <property type="project" value="InterPro"/>
</dbReference>
<dbReference type="Gene3D" id="3.40.50.300">
    <property type="entry name" value="P-loop containing nucleotide triphosphate hydrolases"/>
    <property type="match status" value="1"/>
</dbReference>
<evidence type="ECO:0000259" key="1">
    <source>
        <dbReference type="PROSITE" id="PS51199"/>
    </source>
</evidence>
<feature type="domain" description="SF4 helicase" evidence="1">
    <location>
        <begin position="1"/>
        <end position="269"/>
    </location>
</feature>
<name>X1NSZ0_9ZZZZ</name>
<organism evidence="2">
    <name type="scientific">marine sediment metagenome</name>
    <dbReference type="NCBI Taxonomy" id="412755"/>
    <lineage>
        <taxon>unclassified sequences</taxon>
        <taxon>metagenomes</taxon>
        <taxon>ecological metagenomes</taxon>
    </lineage>
</organism>
<protein>
    <recommendedName>
        <fullName evidence="1">SF4 helicase domain-containing protein</fullName>
    </recommendedName>
</protein>
<dbReference type="GO" id="GO:0003678">
    <property type="term" value="F:DNA helicase activity"/>
    <property type="evidence" value="ECO:0007669"/>
    <property type="project" value="InterPro"/>
</dbReference>
<dbReference type="EMBL" id="BARV01019342">
    <property type="protein sequence ID" value="GAI29905.1"/>
    <property type="molecule type" value="Genomic_DNA"/>
</dbReference>
<dbReference type="CDD" id="cd00984">
    <property type="entry name" value="DnaB_C"/>
    <property type="match status" value="1"/>
</dbReference>